<feature type="region of interest" description="Disordered" evidence="22">
    <location>
        <begin position="226"/>
        <end position="260"/>
    </location>
</feature>
<evidence type="ECO:0000256" key="10">
    <source>
        <dbReference type="ARBA" id="ARBA00022767"/>
    </source>
</evidence>
<dbReference type="Pfam" id="PF00305">
    <property type="entry name" value="Lipoxygenase"/>
    <property type="match status" value="1"/>
</dbReference>
<dbReference type="FunFam" id="4.10.375.10:FF:000001">
    <property type="entry name" value="Lipoxygenase"/>
    <property type="match status" value="1"/>
</dbReference>
<dbReference type="InterPro" id="IPR027433">
    <property type="entry name" value="Lipoxygenase_dom_3"/>
</dbReference>
<reference evidence="25" key="2">
    <citation type="journal article" date="2023" name="Plants (Basel)">
        <title>Annotation of the Turnera subulata (Passifloraceae) Draft Genome Reveals the S-Locus Evolved after the Divergence of Turneroideae from Passifloroideae in a Stepwise Manner.</title>
        <authorList>
            <person name="Henning P.M."/>
            <person name="Roalson E.H."/>
            <person name="Mir W."/>
            <person name="McCubbin A.G."/>
            <person name="Shore J.S."/>
        </authorList>
    </citation>
    <scope>NUCLEOTIDE SEQUENCE</scope>
    <source>
        <strain evidence="25">F60SS</strain>
    </source>
</reference>
<comment type="caution">
    <text evidence="19">Lacks conserved residue(s) required for the propagation of feature annotation.</text>
</comment>
<dbReference type="PROSITE" id="PS00711">
    <property type="entry name" value="LIPOXYGENASE_1"/>
    <property type="match status" value="1"/>
</dbReference>
<evidence type="ECO:0000256" key="8">
    <source>
        <dbReference type="ARBA" id="ARBA00022531"/>
    </source>
</evidence>
<reference evidence="25" key="1">
    <citation type="submission" date="2022-02" db="EMBL/GenBank/DDBJ databases">
        <authorList>
            <person name="Henning P.M."/>
            <person name="McCubbin A.G."/>
            <person name="Shore J.S."/>
        </authorList>
    </citation>
    <scope>NUCLEOTIDE SEQUENCE</scope>
    <source>
        <strain evidence="25">F60SS</strain>
        <tissue evidence="25">Leaves</tissue>
    </source>
</reference>
<dbReference type="FunFam" id="4.10.372.10:FF:000001">
    <property type="entry name" value="Lipoxygenase"/>
    <property type="match status" value="1"/>
</dbReference>
<evidence type="ECO:0000259" key="23">
    <source>
        <dbReference type="PROSITE" id="PS50095"/>
    </source>
</evidence>
<evidence type="ECO:0000256" key="7">
    <source>
        <dbReference type="ARBA" id="ARBA00022516"/>
    </source>
</evidence>
<dbReference type="GO" id="GO:0034440">
    <property type="term" value="P:lipid oxidation"/>
    <property type="evidence" value="ECO:0007669"/>
    <property type="project" value="InterPro"/>
</dbReference>
<evidence type="ECO:0000256" key="6">
    <source>
        <dbReference type="ARBA" id="ARBA00022490"/>
    </source>
</evidence>
<feature type="compositionally biased region" description="Basic residues" evidence="22">
    <location>
        <begin position="242"/>
        <end position="252"/>
    </location>
</feature>
<dbReference type="PROSITE" id="PS50095">
    <property type="entry name" value="PLAT"/>
    <property type="match status" value="1"/>
</dbReference>
<dbReference type="InterPro" id="IPR003685">
    <property type="entry name" value="PsaD"/>
</dbReference>
<dbReference type="InterPro" id="IPR001024">
    <property type="entry name" value="PLAT/LH2_dom"/>
</dbReference>
<evidence type="ECO:0000256" key="20">
    <source>
        <dbReference type="RuleBase" id="RU003974"/>
    </source>
</evidence>
<dbReference type="InterPro" id="IPR036579">
    <property type="entry name" value="PsaD_sf"/>
</dbReference>
<dbReference type="GO" id="GO:0009535">
    <property type="term" value="C:chloroplast thylakoid membrane"/>
    <property type="evidence" value="ECO:0007669"/>
    <property type="project" value="UniProtKB-SubCell"/>
</dbReference>
<feature type="domain" description="PLAT" evidence="23">
    <location>
        <begin position="51"/>
        <end position="179"/>
    </location>
</feature>
<comment type="caution">
    <text evidence="25">The sequence shown here is derived from an EMBL/GenBank/DDBJ whole genome shotgun (WGS) entry which is preliminary data.</text>
</comment>
<dbReference type="EC" id="1.13.11.-" evidence="21"/>
<keyword evidence="13 20" id="KW-0223">Dioxygenase</keyword>
<dbReference type="CDD" id="cd01751">
    <property type="entry name" value="PLAT_LH2"/>
    <property type="match status" value="1"/>
</dbReference>
<protein>
    <recommendedName>
        <fullName evidence="21">Lipoxygenase</fullName>
        <ecNumber evidence="21">1.13.11.-</ecNumber>
    </recommendedName>
</protein>
<dbReference type="PRINTS" id="PR00468">
    <property type="entry name" value="PLTLPOXGNASE"/>
</dbReference>
<evidence type="ECO:0000256" key="19">
    <source>
        <dbReference type="PROSITE-ProRule" id="PRU00152"/>
    </source>
</evidence>
<dbReference type="Gene3D" id="4.10.375.10">
    <property type="entry name" value="Lipoxygenase-1, Domain 2"/>
    <property type="match status" value="1"/>
</dbReference>
<keyword evidence="11" id="KW-0276">Fatty acid metabolism</keyword>
<dbReference type="Gene3D" id="2.60.60.20">
    <property type="entry name" value="PLAT/LH2 domain"/>
    <property type="match status" value="1"/>
</dbReference>
<evidence type="ECO:0000256" key="11">
    <source>
        <dbReference type="ARBA" id="ARBA00022832"/>
    </source>
</evidence>
<dbReference type="InterPro" id="IPR020833">
    <property type="entry name" value="LipOase_Fe_BS"/>
</dbReference>
<keyword evidence="7 21" id="KW-0444">Lipid biosynthesis</keyword>
<dbReference type="PANTHER" id="PTHR11771">
    <property type="entry name" value="LIPOXYGENASE"/>
    <property type="match status" value="1"/>
</dbReference>
<evidence type="ECO:0000256" key="14">
    <source>
        <dbReference type="ARBA" id="ARBA00023002"/>
    </source>
</evidence>
<keyword evidence="12" id="KW-0603">Photosystem I</keyword>
<keyword evidence="10 21" id="KW-0925">Oxylipin biosynthesis</keyword>
<dbReference type="Pfam" id="PF02531">
    <property type="entry name" value="PsaD"/>
    <property type="match status" value="1"/>
</dbReference>
<dbReference type="InterPro" id="IPR013819">
    <property type="entry name" value="LipOase_C"/>
</dbReference>
<dbReference type="GO" id="GO:0009538">
    <property type="term" value="C:photosystem I reaction center"/>
    <property type="evidence" value="ECO:0007669"/>
    <property type="project" value="InterPro"/>
</dbReference>
<dbReference type="SUPFAM" id="SSF49723">
    <property type="entry name" value="Lipase/lipooxygenase domain (PLAT/LH2 domain)"/>
    <property type="match status" value="1"/>
</dbReference>
<dbReference type="Gene3D" id="3.30.1470.10">
    <property type="entry name" value="Photosystem I PsaD, reaction center subunit II"/>
    <property type="match status" value="1"/>
</dbReference>
<feature type="domain" description="Lipoxygenase" evidence="24">
    <location>
        <begin position="176"/>
        <end position="864"/>
    </location>
</feature>
<dbReference type="InterPro" id="IPR020834">
    <property type="entry name" value="LipOase_CS"/>
</dbReference>
<dbReference type="SUPFAM" id="SSF48484">
    <property type="entry name" value="Lipoxigenase"/>
    <property type="match status" value="1"/>
</dbReference>
<comment type="function">
    <text evidence="21">Plant lipoxygenase may be involved in a number of diverse aspects of plant physiology including growth and development, pest resistance, and senescence or responses to wounding.</text>
</comment>
<comment type="pathway">
    <text evidence="21">Lipid metabolism; oxylipin biosynthesis.</text>
</comment>
<dbReference type="Proteomes" id="UP001141552">
    <property type="component" value="Unassembled WGS sequence"/>
</dbReference>
<dbReference type="InterPro" id="IPR036226">
    <property type="entry name" value="LipOase_C_sf"/>
</dbReference>
<feature type="non-terminal residue" evidence="25">
    <location>
        <position position="1"/>
    </location>
</feature>
<evidence type="ECO:0000256" key="1">
    <source>
        <dbReference type="ARBA" id="ARBA00001962"/>
    </source>
</evidence>
<evidence type="ECO:0000313" key="26">
    <source>
        <dbReference type="Proteomes" id="UP001141552"/>
    </source>
</evidence>
<keyword evidence="15 20" id="KW-0408">Iron</keyword>
<dbReference type="OrthoDB" id="407298at2759"/>
<dbReference type="GO" id="GO:0005506">
    <property type="term" value="F:iron ion binding"/>
    <property type="evidence" value="ECO:0007669"/>
    <property type="project" value="UniProtKB-ARBA"/>
</dbReference>
<dbReference type="AlphaFoldDB" id="A0A9Q0G4E5"/>
<dbReference type="GO" id="GO:0031408">
    <property type="term" value="P:oxylipin biosynthetic process"/>
    <property type="evidence" value="ECO:0007669"/>
    <property type="project" value="UniProtKB-UniRule"/>
</dbReference>
<evidence type="ECO:0000256" key="15">
    <source>
        <dbReference type="ARBA" id="ARBA00023004"/>
    </source>
</evidence>
<dbReference type="PROSITE" id="PS00081">
    <property type="entry name" value="LIPOXYGENASE_2"/>
    <property type="match status" value="1"/>
</dbReference>
<evidence type="ECO:0000256" key="22">
    <source>
        <dbReference type="SAM" id="MobiDB-lite"/>
    </source>
</evidence>
<keyword evidence="16" id="KW-0443">Lipid metabolism</keyword>
<dbReference type="InterPro" id="IPR000907">
    <property type="entry name" value="LipOase"/>
</dbReference>
<evidence type="ECO:0000256" key="21">
    <source>
        <dbReference type="RuleBase" id="RU003975"/>
    </source>
</evidence>
<dbReference type="PROSITE" id="PS51393">
    <property type="entry name" value="LIPOXYGENASE_3"/>
    <property type="match status" value="1"/>
</dbReference>
<gene>
    <name evidence="25" type="ORF">Tsubulata_039637</name>
</gene>
<proteinExistence type="inferred from homology"/>
<dbReference type="GO" id="GO:0019904">
    <property type="term" value="F:protein domain specific binding"/>
    <property type="evidence" value="ECO:0007669"/>
    <property type="project" value="UniProtKB-ARBA"/>
</dbReference>
<evidence type="ECO:0000256" key="13">
    <source>
        <dbReference type="ARBA" id="ARBA00022964"/>
    </source>
</evidence>
<evidence type="ECO:0000256" key="16">
    <source>
        <dbReference type="ARBA" id="ARBA00023098"/>
    </source>
</evidence>
<evidence type="ECO:0000259" key="24">
    <source>
        <dbReference type="PROSITE" id="PS51393"/>
    </source>
</evidence>
<evidence type="ECO:0000256" key="3">
    <source>
        <dbReference type="ARBA" id="ARBA00004496"/>
    </source>
</evidence>
<name>A0A9Q0G4E5_9ROSI</name>
<evidence type="ECO:0000256" key="12">
    <source>
        <dbReference type="ARBA" id="ARBA00022836"/>
    </source>
</evidence>
<dbReference type="InterPro" id="IPR036392">
    <property type="entry name" value="PLAT/LH2_dom_sf"/>
</dbReference>
<comment type="similarity">
    <text evidence="5">Belongs to the PsaD family.</text>
</comment>
<comment type="cofactor">
    <cofactor evidence="1 20">
        <name>Fe cation</name>
        <dbReference type="ChEBI" id="CHEBI:24875"/>
    </cofactor>
</comment>
<dbReference type="GO" id="GO:0006633">
    <property type="term" value="P:fatty acid biosynthetic process"/>
    <property type="evidence" value="ECO:0007669"/>
    <property type="project" value="UniProtKB-KW"/>
</dbReference>
<keyword evidence="9 20" id="KW-0479">Metal-binding</keyword>
<dbReference type="Gene3D" id="3.10.450.60">
    <property type="match status" value="1"/>
</dbReference>
<accession>A0A9Q0G4E5</accession>
<evidence type="ECO:0000256" key="17">
    <source>
        <dbReference type="ARBA" id="ARBA00023160"/>
    </source>
</evidence>
<evidence type="ECO:0000256" key="4">
    <source>
        <dbReference type="ARBA" id="ARBA00009419"/>
    </source>
</evidence>
<comment type="subcellular location">
    <subcellularLocation>
        <location evidence="3">Cytoplasm</location>
    </subcellularLocation>
    <subcellularLocation>
        <location evidence="2">Plastid</location>
        <location evidence="2">Chloroplast thylakoid membrane</location>
        <topology evidence="2">Peripheral membrane protein</topology>
        <orientation evidence="2">Stromal side</orientation>
    </subcellularLocation>
</comment>
<evidence type="ECO:0000313" key="25">
    <source>
        <dbReference type="EMBL" id="KAJ4843220.1"/>
    </source>
</evidence>
<comment type="function">
    <text evidence="18">PsaD can form complexes with ferredoxin and ferredoxin-oxidoreductase in photosystem I (PS I) reaction center. PSAD may encode the ferredoxin-docking protein.</text>
</comment>
<dbReference type="FunFam" id="1.20.245.10:FF:000002">
    <property type="entry name" value="Lipoxygenase"/>
    <property type="match status" value="1"/>
</dbReference>
<evidence type="ECO:0000256" key="9">
    <source>
        <dbReference type="ARBA" id="ARBA00022723"/>
    </source>
</evidence>
<dbReference type="SMART" id="SM00308">
    <property type="entry name" value="LH2"/>
    <property type="match status" value="1"/>
</dbReference>
<keyword evidence="8" id="KW-0602">Photosynthesis</keyword>
<dbReference type="GO" id="GO:0016702">
    <property type="term" value="F:oxidoreductase activity, acting on single donors with incorporation of molecular oxygen, incorporation of two atoms of oxygen"/>
    <property type="evidence" value="ECO:0007669"/>
    <property type="project" value="InterPro"/>
</dbReference>
<evidence type="ECO:0000256" key="2">
    <source>
        <dbReference type="ARBA" id="ARBA00004185"/>
    </source>
</evidence>
<dbReference type="PRINTS" id="PR00087">
    <property type="entry name" value="LIPOXYGENASE"/>
</dbReference>
<keyword evidence="6" id="KW-0963">Cytoplasm</keyword>
<evidence type="ECO:0000256" key="5">
    <source>
        <dbReference type="ARBA" id="ARBA00009926"/>
    </source>
</evidence>
<keyword evidence="14 20" id="KW-0560">Oxidoreductase</keyword>
<comment type="similarity">
    <text evidence="4 20">Belongs to the lipoxygenase family.</text>
</comment>
<dbReference type="Pfam" id="PF01477">
    <property type="entry name" value="PLAT"/>
    <property type="match status" value="1"/>
</dbReference>
<sequence>MGFCPVSEMCDKVLGSFCGHPKTNESKPVKVEEGKKVIKGTVVLMKKNVLDFHDMKASFLDRVHELLGKGVSIQLISEVNHDDPANGLKEKLGKVASLEKWLTSSTPLTAGEAAFSINFEWNEDMGVPGAFIIRNDHHSQLYLKTLTLEDVPGHGRVHFICNSWVYPARRYKYDRVFFSNKTPEPLRKYREQELINLRGNRKGELKEWDRVYDYDFYNDLGSPDKGEEHARPILGGSEKYPYPRRGRTGRKPTKADPNTESRLPLLSLDIYVPRDERFSYLKFSDFLAYALKALLQILLPEITSLCDKTIDEFDTFEDIFKLYEGGIKLQNVTVSKLRDRIPWELLRELVRNDGEGLLKYPLPHEFAREMLAGVNPVIISRLKKFPPASWLDREEYGNQNSTISKEQIEDNMDGLTVDEAIQSNRMFILDHHDSLMPYLRRINSTETKTYATRTILLLQDDGTLKPLAIELSLPHPQGDHHGAVSKVFTPAEHGIEGSVWQLAKAYVAVNDTGVHQLISHWLHTHAAIEPFIIATNRQLSVLHPIHKLLQPHFRDTMNINALARQILINSGGALERTVFPAKYSMELSSAMYKNWAFTDQALPADLLKRGVAVKDSRYRHGLRLLIEDYPYAVDGLEIWSAIKTWVEEYCDFYYPTDSLVQSDAELQSWWAEIRNVGHGDKKDEPWWPEMQTRDDLTLSCTIIIWTASALHAAINFGQYPYGGYMPNRPSLSRRFMPEPGTPEYAELETNPDRAYLRTITAQLQTLLGVSVIELLSRHPTDEVYLGQRDTPEWTTDSEPLAAFERFGKRLEEIESRITEMNNDPRWKNRVGPVKIPYTLLFPNTKDYTREGGLTCMGIPNSVSLLYSSFKIVCASLVETISPSLFHLFMAMATQAFAFTSATLSAPKSSNQVIVPWKQSTFLSTSNVKPQKYTQRTIRAAAEEAPAAAPPKEEAPKGFTPPELDPNTPSPIFGGSTGGLLRKAQVEEFYVITWESPKEQVFEMPTGGAAIMRQGPNLLKLARKEQCLALGTRLRSKYKIKYQFYRVFPNGEVQYLHPKDGVYPEKVNAGRQGVGQNFRSIGKNVSPAEVKFTGKA</sequence>
<dbReference type="Gene3D" id="4.10.372.10">
    <property type="entry name" value="Lipoxygenase-1, Domain 3"/>
    <property type="match status" value="1"/>
</dbReference>
<dbReference type="FunFam" id="3.10.450.60:FF:000002">
    <property type="entry name" value="Lipoxygenase"/>
    <property type="match status" value="1"/>
</dbReference>
<dbReference type="SUPFAM" id="SSF64234">
    <property type="entry name" value="Photosystem I subunit PsaD"/>
    <property type="match status" value="1"/>
</dbReference>
<dbReference type="FunFam" id="3.30.1470.10:FF:000002">
    <property type="entry name" value="Photosystem I reaction center subunit II"/>
    <property type="match status" value="1"/>
</dbReference>
<dbReference type="InterPro" id="IPR001246">
    <property type="entry name" value="LipOase_plant"/>
</dbReference>
<evidence type="ECO:0000256" key="18">
    <source>
        <dbReference type="ARBA" id="ARBA00025555"/>
    </source>
</evidence>
<dbReference type="Gene3D" id="1.20.245.10">
    <property type="entry name" value="Lipoxygenase-1, Domain 5"/>
    <property type="match status" value="1"/>
</dbReference>
<feature type="region of interest" description="Disordered" evidence="22">
    <location>
        <begin position="940"/>
        <end position="976"/>
    </location>
</feature>
<dbReference type="InterPro" id="IPR042057">
    <property type="entry name" value="Lipoxy_PLAT/LH2"/>
</dbReference>
<dbReference type="GO" id="GO:0015979">
    <property type="term" value="P:photosynthesis"/>
    <property type="evidence" value="ECO:0007669"/>
    <property type="project" value="UniProtKB-KW"/>
</dbReference>
<keyword evidence="26" id="KW-1185">Reference proteome</keyword>
<organism evidence="25 26">
    <name type="scientific">Turnera subulata</name>
    <dbReference type="NCBI Taxonomy" id="218843"/>
    <lineage>
        <taxon>Eukaryota</taxon>
        <taxon>Viridiplantae</taxon>
        <taxon>Streptophyta</taxon>
        <taxon>Embryophyta</taxon>
        <taxon>Tracheophyta</taxon>
        <taxon>Spermatophyta</taxon>
        <taxon>Magnoliopsida</taxon>
        <taxon>eudicotyledons</taxon>
        <taxon>Gunneridae</taxon>
        <taxon>Pentapetalae</taxon>
        <taxon>rosids</taxon>
        <taxon>fabids</taxon>
        <taxon>Malpighiales</taxon>
        <taxon>Passifloraceae</taxon>
        <taxon>Turnera</taxon>
    </lineage>
</organism>
<dbReference type="EMBL" id="JAKUCV010002294">
    <property type="protein sequence ID" value="KAJ4843220.1"/>
    <property type="molecule type" value="Genomic_DNA"/>
</dbReference>
<keyword evidence="17 21" id="KW-0275">Fatty acid biosynthesis</keyword>